<accession>A0ABY5J1M2</accession>
<reference evidence="1" key="1">
    <citation type="submission" date="2022-07" db="EMBL/GenBank/DDBJ databases">
        <title>Complete genome of Mycoplasma equigenitalium type strain T37.</title>
        <authorList>
            <person name="Spergser J."/>
        </authorList>
    </citation>
    <scope>NUCLEOTIDE SEQUENCE</scope>
    <source>
        <strain evidence="1">T37</strain>
    </source>
</reference>
<organism evidence="1 2">
    <name type="scientific">Mycoplasmopsis equigenitalium</name>
    <dbReference type="NCBI Taxonomy" id="114883"/>
    <lineage>
        <taxon>Bacteria</taxon>
        <taxon>Bacillati</taxon>
        <taxon>Mycoplasmatota</taxon>
        <taxon>Mycoplasmoidales</taxon>
        <taxon>Metamycoplasmataceae</taxon>
        <taxon>Mycoplasmopsis</taxon>
    </lineage>
</organism>
<evidence type="ECO:0000313" key="1">
    <source>
        <dbReference type="EMBL" id="UUD36885.1"/>
    </source>
</evidence>
<evidence type="ECO:0000313" key="2">
    <source>
        <dbReference type="Proteomes" id="UP001059576"/>
    </source>
</evidence>
<proteinExistence type="predicted"/>
<protein>
    <submittedName>
        <fullName evidence="1">Uncharacterized protein</fullName>
    </submittedName>
</protein>
<dbReference type="RefSeq" id="WP_129722903.1">
    <property type="nucleotide sequence ID" value="NZ_CP101808.1"/>
</dbReference>
<name>A0ABY5J1M2_9BACT</name>
<gene>
    <name evidence="1" type="ORF">NPA09_03235</name>
</gene>
<sequence>MINIDYKEEKNGVKLIKISDSNNSKNFISIDLERPKENWQTDKILEFLLKHLLNSDNIEVQETQNFQELKKTNISAKYLGDLFHDFAAKITTEKTQ</sequence>
<keyword evidence="2" id="KW-1185">Reference proteome</keyword>
<dbReference type="EMBL" id="CP101808">
    <property type="protein sequence ID" value="UUD36885.1"/>
    <property type="molecule type" value="Genomic_DNA"/>
</dbReference>
<dbReference type="Proteomes" id="UP001059576">
    <property type="component" value="Chromosome"/>
</dbReference>